<dbReference type="AlphaFoldDB" id="A0A0E9NDM5"/>
<keyword evidence="1" id="KW-1133">Transmembrane helix</keyword>
<evidence type="ECO:0000256" key="1">
    <source>
        <dbReference type="SAM" id="Phobius"/>
    </source>
</evidence>
<feature type="signal peptide" evidence="2">
    <location>
        <begin position="1"/>
        <end position="21"/>
    </location>
</feature>
<accession>A0A0E9NDM5</accession>
<dbReference type="GO" id="GO:0005789">
    <property type="term" value="C:endoplasmic reticulum membrane"/>
    <property type="evidence" value="ECO:0007669"/>
    <property type="project" value="TreeGrafter"/>
</dbReference>
<dbReference type="Proteomes" id="UP000033140">
    <property type="component" value="Unassembled WGS sequence"/>
</dbReference>
<reference evidence="3 4" key="1">
    <citation type="journal article" date="2011" name="J. Gen. Appl. Microbiol.">
        <title>Draft genome sequencing of the enigmatic yeast Saitoella complicata.</title>
        <authorList>
            <person name="Nishida H."/>
            <person name="Hamamoto M."/>
            <person name="Sugiyama J."/>
        </authorList>
    </citation>
    <scope>NUCLEOTIDE SEQUENCE [LARGE SCALE GENOMIC DNA]</scope>
    <source>
        <strain evidence="3 4">NRRL Y-17804</strain>
    </source>
</reference>
<keyword evidence="1" id="KW-0812">Transmembrane</keyword>
<dbReference type="GO" id="GO:0006506">
    <property type="term" value="P:GPI anchor biosynthetic process"/>
    <property type="evidence" value="ECO:0007669"/>
    <property type="project" value="TreeGrafter"/>
</dbReference>
<protein>
    <recommendedName>
        <fullName evidence="5">Protein PBN1</fullName>
    </recommendedName>
</protein>
<feature type="chain" id="PRO_5002430430" description="Protein PBN1" evidence="2">
    <location>
        <begin position="22"/>
        <end position="182"/>
    </location>
</feature>
<dbReference type="PANTHER" id="PTHR28022">
    <property type="entry name" value="GPI MANNOSYLTRANSFERASE 2 SUBUNIT PGA1"/>
    <property type="match status" value="1"/>
</dbReference>
<evidence type="ECO:0000313" key="4">
    <source>
        <dbReference type="Proteomes" id="UP000033140"/>
    </source>
</evidence>
<evidence type="ECO:0000313" key="3">
    <source>
        <dbReference type="EMBL" id="GAO47934.1"/>
    </source>
</evidence>
<gene>
    <name evidence="3" type="ORF">G7K_2129-t1</name>
</gene>
<dbReference type="PANTHER" id="PTHR28022:SF1">
    <property type="entry name" value="GPI MANNOSYLTRANSFERASE 2 SUBUNIT PGA1"/>
    <property type="match status" value="1"/>
</dbReference>
<sequence>MVKMILLRLLMVFVMAGLVLANTEKTIFVAIDHAPNQKHHDNRPVVKPNIPLRVHLDREDWTVQDGAELWYTLDTTPGTRYEVRVCWPATTPTDFHFSLSNNEALRIQAIPSYRSYLPTYSLSPPPLDFDIILDPFLWGMIPRSLLGTLGWVVAVVGVSVWVSVRVVWRLLKSVVREREKVE</sequence>
<organism evidence="3 4">
    <name type="scientific">Saitoella complicata (strain BCRC 22490 / CBS 7301 / JCM 7358 / NBRC 10748 / NRRL Y-17804)</name>
    <dbReference type="NCBI Taxonomy" id="698492"/>
    <lineage>
        <taxon>Eukaryota</taxon>
        <taxon>Fungi</taxon>
        <taxon>Dikarya</taxon>
        <taxon>Ascomycota</taxon>
        <taxon>Taphrinomycotina</taxon>
        <taxon>Taphrinomycotina incertae sedis</taxon>
        <taxon>Saitoella</taxon>
    </lineage>
</organism>
<dbReference type="GO" id="GO:0031501">
    <property type="term" value="C:mannosyltransferase complex"/>
    <property type="evidence" value="ECO:0007669"/>
    <property type="project" value="TreeGrafter"/>
</dbReference>
<dbReference type="GO" id="GO:0000030">
    <property type="term" value="F:mannosyltransferase activity"/>
    <property type="evidence" value="ECO:0007669"/>
    <property type="project" value="TreeGrafter"/>
</dbReference>
<dbReference type="EMBL" id="BACD03000012">
    <property type="protein sequence ID" value="GAO47934.1"/>
    <property type="molecule type" value="Genomic_DNA"/>
</dbReference>
<comment type="caution">
    <text evidence="3">The sequence shown here is derived from an EMBL/GenBank/DDBJ whole genome shotgun (WGS) entry which is preliminary data.</text>
</comment>
<keyword evidence="2" id="KW-0732">Signal</keyword>
<evidence type="ECO:0000256" key="2">
    <source>
        <dbReference type="SAM" id="SignalP"/>
    </source>
</evidence>
<proteinExistence type="predicted"/>
<dbReference type="OrthoDB" id="3360032at2759"/>
<dbReference type="Pfam" id="PF10333">
    <property type="entry name" value="Pga1"/>
    <property type="match status" value="1"/>
</dbReference>
<dbReference type="InterPro" id="IPR019433">
    <property type="entry name" value="GPI_ManTrfase_II_coact_Pga1"/>
</dbReference>
<dbReference type="RefSeq" id="XP_019021792.1">
    <property type="nucleotide sequence ID" value="XM_019172045.1"/>
</dbReference>
<reference evidence="3 4" key="2">
    <citation type="journal article" date="2014" name="J. Gen. Appl. Microbiol.">
        <title>The early diverging ascomycetous budding yeast Saitoella complicata has three histone deacetylases belonging to the Clr6, Hos2, and Rpd3 lineages.</title>
        <authorList>
            <person name="Nishida H."/>
            <person name="Matsumoto T."/>
            <person name="Kondo S."/>
            <person name="Hamamoto M."/>
            <person name="Yoshikawa H."/>
        </authorList>
    </citation>
    <scope>NUCLEOTIDE SEQUENCE [LARGE SCALE GENOMIC DNA]</scope>
    <source>
        <strain evidence="3 4">NRRL Y-17804</strain>
    </source>
</reference>
<keyword evidence="1" id="KW-0472">Membrane</keyword>
<reference evidence="3 4" key="3">
    <citation type="journal article" date="2015" name="Genome Announc.">
        <title>Draft Genome Sequence of the Archiascomycetous Yeast Saitoella complicata.</title>
        <authorList>
            <person name="Yamauchi K."/>
            <person name="Kondo S."/>
            <person name="Hamamoto M."/>
            <person name="Takahashi Y."/>
            <person name="Ogura Y."/>
            <person name="Hayashi T."/>
            <person name="Nishida H."/>
        </authorList>
    </citation>
    <scope>NUCLEOTIDE SEQUENCE [LARGE SCALE GENOMIC DNA]</scope>
    <source>
        <strain evidence="3 4">NRRL Y-17804</strain>
    </source>
</reference>
<feature type="transmembrane region" description="Helical" evidence="1">
    <location>
        <begin position="149"/>
        <end position="168"/>
    </location>
</feature>
<dbReference type="OMA" id="EVRVCWL"/>
<name>A0A0E9NDM5_SAICN</name>
<keyword evidence="4" id="KW-1185">Reference proteome</keyword>
<evidence type="ECO:0008006" key="5">
    <source>
        <dbReference type="Google" id="ProtNLM"/>
    </source>
</evidence>